<dbReference type="GO" id="GO:0000166">
    <property type="term" value="F:nucleotide binding"/>
    <property type="evidence" value="ECO:0007669"/>
    <property type="project" value="InterPro"/>
</dbReference>
<evidence type="ECO:0000259" key="4">
    <source>
        <dbReference type="Pfam" id="PF22725"/>
    </source>
</evidence>
<dbReference type="OrthoDB" id="9815825at2"/>
<protein>
    <submittedName>
        <fullName evidence="5">Putative dehydrogenase</fullName>
    </submittedName>
</protein>
<dbReference type="EMBL" id="PVTF01000001">
    <property type="protein sequence ID" value="PRY46413.1"/>
    <property type="molecule type" value="Genomic_DNA"/>
</dbReference>
<keyword evidence="6" id="KW-1185">Reference proteome</keyword>
<comment type="caution">
    <text evidence="5">The sequence shown here is derived from an EMBL/GenBank/DDBJ whole genome shotgun (WGS) entry which is preliminary data.</text>
</comment>
<feature type="domain" description="GFO/IDH/MocA-like oxidoreductase" evidence="4">
    <location>
        <begin position="132"/>
        <end position="248"/>
    </location>
</feature>
<feature type="domain" description="Gfo/Idh/MocA-like oxidoreductase N-terminal" evidence="3">
    <location>
        <begin position="6"/>
        <end position="121"/>
    </location>
</feature>
<evidence type="ECO:0000313" key="6">
    <source>
        <dbReference type="Proteomes" id="UP000239494"/>
    </source>
</evidence>
<dbReference type="PANTHER" id="PTHR22604:SF105">
    <property type="entry name" value="TRANS-1,2-DIHYDROBENZENE-1,2-DIOL DEHYDROGENASE"/>
    <property type="match status" value="1"/>
</dbReference>
<dbReference type="SUPFAM" id="SSF51735">
    <property type="entry name" value="NAD(P)-binding Rossmann-fold domains"/>
    <property type="match status" value="1"/>
</dbReference>
<dbReference type="Gene3D" id="3.30.360.10">
    <property type="entry name" value="Dihydrodipicolinate Reductase, domain 2"/>
    <property type="match status" value="1"/>
</dbReference>
<dbReference type="InterPro" id="IPR000683">
    <property type="entry name" value="Gfo/Idh/MocA-like_OxRdtase_N"/>
</dbReference>
<dbReference type="GO" id="GO:0016491">
    <property type="term" value="F:oxidoreductase activity"/>
    <property type="evidence" value="ECO:0007669"/>
    <property type="project" value="UniProtKB-KW"/>
</dbReference>
<dbReference type="RefSeq" id="WP_106185440.1">
    <property type="nucleotide sequence ID" value="NZ_PVTF01000001.1"/>
</dbReference>
<dbReference type="PANTHER" id="PTHR22604">
    <property type="entry name" value="OXIDOREDUCTASES"/>
    <property type="match status" value="1"/>
</dbReference>
<dbReference type="Proteomes" id="UP000239494">
    <property type="component" value="Unassembled WGS sequence"/>
</dbReference>
<evidence type="ECO:0000256" key="1">
    <source>
        <dbReference type="ARBA" id="ARBA00010928"/>
    </source>
</evidence>
<organism evidence="5 6">
    <name type="scientific">Umezawaea tangerina</name>
    <dbReference type="NCBI Taxonomy" id="84725"/>
    <lineage>
        <taxon>Bacteria</taxon>
        <taxon>Bacillati</taxon>
        <taxon>Actinomycetota</taxon>
        <taxon>Actinomycetes</taxon>
        <taxon>Pseudonocardiales</taxon>
        <taxon>Pseudonocardiaceae</taxon>
        <taxon>Umezawaea</taxon>
    </lineage>
</organism>
<dbReference type="InterPro" id="IPR050984">
    <property type="entry name" value="Gfo/Idh/MocA_domain"/>
</dbReference>
<dbReference type="SUPFAM" id="SSF55347">
    <property type="entry name" value="Glyceraldehyde-3-phosphate dehydrogenase-like, C-terminal domain"/>
    <property type="match status" value="1"/>
</dbReference>
<evidence type="ECO:0000256" key="2">
    <source>
        <dbReference type="ARBA" id="ARBA00023002"/>
    </source>
</evidence>
<evidence type="ECO:0000313" key="5">
    <source>
        <dbReference type="EMBL" id="PRY46413.1"/>
    </source>
</evidence>
<dbReference type="Pfam" id="PF01408">
    <property type="entry name" value="GFO_IDH_MocA"/>
    <property type="match status" value="1"/>
</dbReference>
<dbReference type="InterPro" id="IPR036291">
    <property type="entry name" value="NAD(P)-bd_dom_sf"/>
</dbReference>
<proteinExistence type="inferred from homology"/>
<dbReference type="Pfam" id="PF22725">
    <property type="entry name" value="GFO_IDH_MocA_C3"/>
    <property type="match status" value="1"/>
</dbReference>
<dbReference type="AlphaFoldDB" id="A0A2T0TL66"/>
<sequence length="323" mass="34428">MSNLVRWGVVAPGGIADVVTSDLVRVRGAEVVAVSSRALPRAQEFAAKHGIPRAYGATADLLADPEVDVVYVATPHAQHHAVVREALLAGKHVLCEKPFTLSVQDARELVDLARERGLFLMEAMWTRFNPLVRRIRELVAGGAIGDVRAVHAHFGFTAAYDPEHRLWNPALGGGALMDLGVYPVSFAHMVLGEPESVTVHGSLAPTGVDADAALLLAYPGGAHALLTCSLISTPEVRATIVGSGGRIEVPEPFYNPAVIVVNGVEERAELDGKGYTPQLVEVTQRISNGYTESPEMPLDDTVAVLRTLTTALKALGVDYANVR</sequence>
<comment type="similarity">
    <text evidence="1">Belongs to the Gfo/Idh/MocA family.</text>
</comment>
<keyword evidence="2" id="KW-0560">Oxidoreductase</keyword>
<dbReference type="Gene3D" id="3.40.50.720">
    <property type="entry name" value="NAD(P)-binding Rossmann-like Domain"/>
    <property type="match status" value="1"/>
</dbReference>
<reference evidence="5 6" key="1">
    <citation type="submission" date="2018-03" db="EMBL/GenBank/DDBJ databases">
        <title>Genomic Encyclopedia of Archaeal and Bacterial Type Strains, Phase II (KMG-II): from individual species to whole genera.</title>
        <authorList>
            <person name="Goeker M."/>
        </authorList>
    </citation>
    <scope>NUCLEOTIDE SEQUENCE [LARGE SCALE GENOMIC DNA]</scope>
    <source>
        <strain evidence="5 6">DSM 44720</strain>
    </source>
</reference>
<gene>
    <name evidence="5" type="ORF">CLV43_101689</name>
</gene>
<evidence type="ECO:0000259" key="3">
    <source>
        <dbReference type="Pfam" id="PF01408"/>
    </source>
</evidence>
<accession>A0A2T0TL66</accession>
<dbReference type="InterPro" id="IPR055170">
    <property type="entry name" value="GFO_IDH_MocA-like_dom"/>
</dbReference>
<name>A0A2T0TL66_9PSEU</name>